<reference evidence="1" key="1">
    <citation type="journal article" date="2020" name="Stud. Mycol.">
        <title>101 Dothideomycetes genomes: a test case for predicting lifestyles and emergence of pathogens.</title>
        <authorList>
            <person name="Haridas S."/>
            <person name="Albert R."/>
            <person name="Binder M."/>
            <person name="Bloem J."/>
            <person name="Labutti K."/>
            <person name="Salamov A."/>
            <person name="Andreopoulos B."/>
            <person name="Baker S."/>
            <person name="Barry K."/>
            <person name="Bills G."/>
            <person name="Bluhm B."/>
            <person name="Cannon C."/>
            <person name="Castanera R."/>
            <person name="Culley D."/>
            <person name="Daum C."/>
            <person name="Ezra D."/>
            <person name="Gonzalez J."/>
            <person name="Henrissat B."/>
            <person name="Kuo A."/>
            <person name="Liang C."/>
            <person name="Lipzen A."/>
            <person name="Lutzoni F."/>
            <person name="Magnuson J."/>
            <person name="Mondo S."/>
            <person name="Nolan M."/>
            <person name="Ohm R."/>
            <person name="Pangilinan J."/>
            <person name="Park H.-J."/>
            <person name="Ramirez L."/>
            <person name="Alfaro M."/>
            <person name="Sun H."/>
            <person name="Tritt A."/>
            <person name="Yoshinaga Y."/>
            <person name="Zwiers L.-H."/>
            <person name="Turgeon B."/>
            <person name="Goodwin S."/>
            <person name="Spatafora J."/>
            <person name="Crous P."/>
            <person name="Grigoriev I."/>
        </authorList>
    </citation>
    <scope>NUCLEOTIDE SEQUENCE</scope>
    <source>
        <strain evidence="1">CBS 123094</strain>
    </source>
</reference>
<sequence length="184" mass="20695">MSTVDATLRVNGFMVARASSMHGSPKRDIWRLHVRGHASKHYLGLATLTGISRTKYIAKRECFTWRPGTSVCIQILWGKIQQGQDGGILLPRNPRLLLFPINPPIETDHSVRFCTNHLCDLNPCQRRGALRVPVRLLTAAAMSRRRFILPSADDKEARLPGIVSVKSMRLGSDQLRPHGTHSWE</sequence>
<dbReference type="AlphaFoldDB" id="A0A6A5WM92"/>
<gene>
    <name evidence="1" type="ORF">P154DRAFT_107686</name>
</gene>
<keyword evidence="2" id="KW-1185">Reference proteome</keyword>
<protein>
    <submittedName>
        <fullName evidence="1">Uncharacterized protein</fullName>
    </submittedName>
</protein>
<evidence type="ECO:0000313" key="1">
    <source>
        <dbReference type="EMBL" id="KAF2002973.1"/>
    </source>
</evidence>
<name>A0A6A5WM92_9PLEO</name>
<dbReference type="EMBL" id="ML977574">
    <property type="protein sequence ID" value="KAF2002973.1"/>
    <property type="molecule type" value="Genomic_DNA"/>
</dbReference>
<dbReference type="Proteomes" id="UP000799779">
    <property type="component" value="Unassembled WGS sequence"/>
</dbReference>
<accession>A0A6A5WM92</accession>
<organism evidence="1 2">
    <name type="scientific">Amniculicola lignicola CBS 123094</name>
    <dbReference type="NCBI Taxonomy" id="1392246"/>
    <lineage>
        <taxon>Eukaryota</taxon>
        <taxon>Fungi</taxon>
        <taxon>Dikarya</taxon>
        <taxon>Ascomycota</taxon>
        <taxon>Pezizomycotina</taxon>
        <taxon>Dothideomycetes</taxon>
        <taxon>Pleosporomycetidae</taxon>
        <taxon>Pleosporales</taxon>
        <taxon>Amniculicolaceae</taxon>
        <taxon>Amniculicola</taxon>
    </lineage>
</organism>
<proteinExistence type="predicted"/>
<evidence type="ECO:0000313" key="2">
    <source>
        <dbReference type="Proteomes" id="UP000799779"/>
    </source>
</evidence>